<gene>
    <name evidence="3" type="ORF">E1284_04735</name>
</gene>
<proteinExistence type="predicted"/>
<evidence type="ECO:0000259" key="2">
    <source>
        <dbReference type="Pfam" id="PF07993"/>
    </source>
</evidence>
<dbReference type="InterPro" id="IPR036291">
    <property type="entry name" value="NAD(P)-bd_dom_sf"/>
</dbReference>
<dbReference type="OrthoDB" id="3474872at2"/>
<dbReference type="AlphaFoldDB" id="A0A4R4PE20"/>
<dbReference type="Gene3D" id="3.40.50.720">
    <property type="entry name" value="NAD(P)-binding Rossmann-like Domain"/>
    <property type="match status" value="1"/>
</dbReference>
<keyword evidence="4" id="KW-1185">Reference proteome</keyword>
<evidence type="ECO:0000313" key="3">
    <source>
        <dbReference type="EMBL" id="TDC19042.1"/>
    </source>
</evidence>
<dbReference type="InterPro" id="IPR013120">
    <property type="entry name" value="FAR_NAD-bd"/>
</dbReference>
<feature type="compositionally biased region" description="Basic residues" evidence="1">
    <location>
        <begin position="1"/>
        <end position="13"/>
    </location>
</feature>
<dbReference type="SUPFAM" id="SSF51735">
    <property type="entry name" value="NAD(P)-binding Rossmann-fold domains"/>
    <property type="match status" value="1"/>
</dbReference>
<comment type="caution">
    <text evidence="3">The sequence shown here is derived from an EMBL/GenBank/DDBJ whole genome shotgun (WGS) entry which is preliminary data.</text>
</comment>
<organism evidence="3 4">
    <name type="scientific">Actinomadura bangladeshensis</name>
    <dbReference type="NCBI Taxonomy" id="453573"/>
    <lineage>
        <taxon>Bacteria</taxon>
        <taxon>Bacillati</taxon>
        <taxon>Actinomycetota</taxon>
        <taxon>Actinomycetes</taxon>
        <taxon>Streptosporangiales</taxon>
        <taxon>Thermomonosporaceae</taxon>
        <taxon>Actinomadura</taxon>
    </lineage>
</organism>
<protein>
    <submittedName>
        <fullName evidence="3">NAD-dependent epimerase/dehydratase family protein</fullName>
    </submittedName>
</protein>
<dbReference type="Proteomes" id="UP000295431">
    <property type="component" value="Unassembled WGS sequence"/>
</dbReference>
<evidence type="ECO:0000256" key="1">
    <source>
        <dbReference type="SAM" id="MobiDB-lite"/>
    </source>
</evidence>
<sequence>MARRPARPGRRRDRRDDVGDGRGGARPRLRRLRRHRRGRRVRLLVAGATGQLGGGLLETAGEAGCTIIPLLRAPAPGRRAGRLRPPDPAVVREPVHGDVRSPRWGLDDAAVRRLAGEADAVVDLAGETNWAGRAADLYTTHVLGAEHGYLLARELAARSGRRVPYLYAGSAYAAGGAVGEIAELPYPRRADRTVYEQAKWLAERRLAELAAEDAPLLVLRLCALVGSAATGRTLRRNSLYMLADRWDDLPGGLLPAMPAARVDALPRDVAARTLLRAVRRLAGAPDAGRPGTGPPDAGPLICHLGLGEAAPSVRGLLDAAFTADPERFRRPPRVVSATARQIVWTSQNAHRFLPLAPAARTALIGLRYVGLDRVFARPRLAALLGGDPPAADLGLLAGLLFGAPRRGPGTPAAGGSMARFPG</sequence>
<dbReference type="Pfam" id="PF07993">
    <property type="entry name" value="NAD_binding_4"/>
    <property type="match status" value="1"/>
</dbReference>
<name>A0A4R4PE20_9ACTN</name>
<accession>A0A4R4PE20</accession>
<feature type="region of interest" description="Disordered" evidence="1">
    <location>
        <begin position="1"/>
        <end position="28"/>
    </location>
</feature>
<dbReference type="EMBL" id="SMJW01000013">
    <property type="protein sequence ID" value="TDC19042.1"/>
    <property type="molecule type" value="Genomic_DNA"/>
</dbReference>
<reference evidence="3 4" key="1">
    <citation type="submission" date="2019-03" db="EMBL/GenBank/DDBJ databases">
        <title>Draft genome sequences of novel Actinobacteria.</title>
        <authorList>
            <person name="Sahin N."/>
            <person name="Ay H."/>
            <person name="Saygin H."/>
        </authorList>
    </citation>
    <scope>NUCLEOTIDE SEQUENCE [LARGE SCALE GENOMIC DNA]</scope>
    <source>
        <strain evidence="3 4">DSM 45347</strain>
    </source>
</reference>
<feature type="domain" description="Thioester reductase (TE)" evidence="2">
    <location>
        <begin position="47"/>
        <end position="273"/>
    </location>
</feature>
<evidence type="ECO:0000313" key="4">
    <source>
        <dbReference type="Proteomes" id="UP000295431"/>
    </source>
</evidence>